<dbReference type="RefSeq" id="WP_238749916.1">
    <property type="nucleotide sequence ID" value="NZ_CAKLPZ010000001.1"/>
</dbReference>
<evidence type="ECO:0000313" key="3">
    <source>
        <dbReference type="Proteomes" id="UP000837803"/>
    </source>
</evidence>
<keyword evidence="3" id="KW-1185">Reference proteome</keyword>
<dbReference type="Proteomes" id="UP000837803">
    <property type="component" value="Unassembled WGS sequence"/>
</dbReference>
<reference evidence="2" key="1">
    <citation type="submission" date="2021-12" db="EMBL/GenBank/DDBJ databases">
        <authorList>
            <person name="Rodrigo-Torres L."/>
            <person name="Arahal R. D."/>
            <person name="Lucena T."/>
        </authorList>
    </citation>
    <scope>NUCLEOTIDE SEQUENCE</scope>
    <source>
        <strain evidence="2">CECT 8419</strain>
    </source>
</reference>
<dbReference type="EMBL" id="CAKLPZ010000001">
    <property type="protein sequence ID" value="CAH0999708.1"/>
    <property type="molecule type" value="Genomic_DNA"/>
</dbReference>
<feature type="signal peptide" evidence="1">
    <location>
        <begin position="1"/>
        <end position="19"/>
    </location>
</feature>
<keyword evidence="1" id="KW-0732">Signal</keyword>
<protein>
    <recommendedName>
        <fullName evidence="4">Porin</fullName>
    </recommendedName>
</protein>
<sequence length="358" mass="38081">MIRLTFLFLLLLHTLTTQAQLRRGDQFITFGGGTSSALRVMDLPLASDLLGLGRWGKPAALSVAISPTYSTLATDWLEVGLSVSAVRAGGGGSTTLAINPAARAYFTNSAGGSLFVGASVLYLNSTLLPTRSQVAFVPSLGASLSAGSSVRAVPEIALLSFADTPNQLSISLAVQFLLNGPRDTTASVFRFEKGSVMLGSSVSGLSTELRQNGGLALSLTPEVHYFISESAALGFRGKYSRSRRPHSRNRARAADYTLAGGLSLRLLPKNTGRFIPFLQFGANYNRTNQYDDSSIYGRYGTVRSYVSYDIALGALIFLRPGIALETGFTFTTTGRSAYAVLPSDDNVLGFTLGGRFLL</sequence>
<gene>
    <name evidence="2" type="ORF">LEM8419_01008</name>
</gene>
<feature type="chain" id="PRO_5046850985" description="Porin" evidence="1">
    <location>
        <begin position="20"/>
        <end position="358"/>
    </location>
</feature>
<evidence type="ECO:0008006" key="4">
    <source>
        <dbReference type="Google" id="ProtNLM"/>
    </source>
</evidence>
<accession>A0ABM9AYA2</accession>
<evidence type="ECO:0000256" key="1">
    <source>
        <dbReference type="SAM" id="SignalP"/>
    </source>
</evidence>
<comment type="caution">
    <text evidence="2">The sequence shown here is derived from an EMBL/GenBank/DDBJ whole genome shotgun (WGS) entry which is preliminary data.</text>
</comment>
<evidence type="ECO:0000313" key="2">
    <source>
        <dbReference type="EMBL" id="CAH0999708.1"/>
    </source>
</evidence>
<organism evidence="2 3">
    <name type="scientific">Neolewinella maritima</name>
    <dbReference type="NCBI Taxonomy" id="1383882"/>
    <lineage>
        <taxon>Bacteria</taxon>
        <taxon>Pseudomonadati</taxon>
        <taxon>Bacteroidota</taxon>
        <taxon>Saprospiria</taxon>
        <taxon>Saprospirales</taxon>
        <taxon>Lewinellaceae</taxon>
        <taxon>Neolewinella</taxon>
    </lineage>
</organism>
<name>A0ABM9AYA2_9BACT</name>
<proteinExistence type="predicted"/>